<sequence length="135" mass="15088">MQYFSEFSATTGENSLSQSDMLQIEKRLNKIAYETTFENEVEDASEEDAVDVSDEEDWSEGKKKRKKRGGASSGSSRGNARKSAGGSSNANAQLTPLPSTLPPDPKPFVCHREFLFTCFFFHLVSTYYMYSVVIC</sequence>
<feature type="compositionally biased region" description="Low complexity" evidence="1">
    <location>
        <begin position="73"/>
        <end position="98"/>
    </location>
</feature>
<name>A0A0M3HJ40_ASCLU</name>
<evidence type="ECO:0000256" key="1">
    <source>
        <dbReference type="SAM" id="MobiDB-lite"/>
    </source>
</evidence>
<evidence type="ECO:0000313" key="3">
    <source>
        <dbReference type="WBParaSite" id="ALUE_0000153501-mRNA-1"/>
    </source>
</evidence>
<dbReference type="AlphaFoldDB" id="A0A0M3HJ40"/>
<accession>A0A0M3HJ40</accession>
<proteinExistence type="predicted"/>
<dbReference type="Proteomes" id="UP000036681">
    <property type="component" value="Unplaced"/>
</dbReference>
<evidence type="ECO:0000313" key="2">
    <source>
        <dbReference type="Proteomes" id="UP000036681"/>
    </source>
</evidence>
<organism evidence="2 3">
    <name type="scientific">Ascaris lumbricoides</name>
    <name type="common">Giant roundworm</name>
    <dbReference type="NCBI Taxonomy" id="6252"/>
    <lineage>
        <taxon>Eukaryota</taxon>
        <taxon>Metazoa</taxon>
        <taxon>Ecdysozoa</taxon>
        <taxon>Nematoda</taxon>
        <taxon>Chromadorea</taxon>
        <taxon>Rhabditida</taxon>
        <taxon>Spirurina</taxon>
        <taxon>Ascaridomorpha</taxon>
        <taxon>Ascaridoidea</taxon>
        <taxon>Ascarididae</taxon>
        <taxon>Ascaris</taxon>
    </lineage>
</organism>
<feature type="region of interest" description="Disordered" evidence="1">
    <location>
        <begin position="37"/>
        <end position="102"/>
    </location>
</feature>
<reference evidence="3" key="1">
    <citation type="submission" date="2017-02" db="UniProtKB">
        <authorList>
            <consortium name="WormBaseParasite"/>
        </authorList>
    </citation>
    <scope>IDENTIFICATION</scope>
</reference>
<protein>
    <submittedName>
        <fullName evidence="3">Uncharacterized protein</fullName>
    </submittedName>
</protein>
<feature type="compositionally biased region" description="Acidic residues" evidence="1">
    <location>
        <begin position="37"/>
        <end position="58"/>
    </location>
</feature>
<dbReference type="WBParaSite" id="ALUE_0000153501-mRNA-1">
    <property type="protein sequence ID" value="ALUE_0000153501-mRNA-1"/>
    <property type="gene ID" value="ALUE_0000153501"/>
</dbReference>
<keyword evidence="2" id="KW-1185">Reference proteome</keyword>